<reference evidence="4 5" key="3">
    <citation type="journal article" date="2017" name="G3 (Bethesda)">
        <title>Comparative analysis highlights variable genome content of wheat rusts and divergence of the mating loci.</title>
        <authorList>
            <person name="Cuomo C.A."/>
            <person name="Bakkeren G."/>
            <person name="Khalil H.B."/>
            <person name="Panwar V."/>
            <person name="Joly D."/>
            <person name="Linning R."/>
            <person name="Sakthikumar S."/>
            <person name="Song X."/>
            <person name="Adiconis X."/>
            <person name="Fan L."/>
            <person name="Goldberg J.M."/>
            <person name="Levin J.Z."/>
            <person name="Young S."/>
            <person name="Zeng Q."/>
            <person name="Anikster Y."/>
            <person name="Bruce M."/>
            <person name="Wang M."/>
            <person name="Yin C."/>
            <person name="McCallum B."/>
            <person name="Szabo L.J."/>
            <person name="Hulbert S."/>
            <person name="Chen X."/>
            <person name="Fellers J.P."/>
        </authorList>
    </citation>
    <scope>NUCLEOTIDE SEQUENCE</scope>
    <source>
        <strain evidence="4">isolate 1-1 / race 1 (BBBD)</strain>
        <strain evidence="5">Isolate 1-1 / race 1 (BBBD)</strain>
    </source>
</reference>
<reference evidence="3" key="1">
    <citation type="submission" date="2009-11" db="EMBL/GenBank/DDBJ databases">
        <authorList>
            <consortium name="The Broad Institute Genome Sequencing Platform"/>
            <person name="Ward D."/>
            <person name="Feldgarden M."/>
            <person name="Earl A."/>
            <person name="Young S.K."/>
            <person name="Zeng Q."/>
            <person name="Koehrsen M."/>
            <person name="Alvarado L."/>
            <person name="Berlin A."/>
            <person name="Bochicchio J."/>
            <person name="Borenstein D."/>
            <person name="Chapman S.B."/>
            <person name="Chen Z."/>
            <person name="Engels R."/>
            <person name="Freedman E."/>
            <person name="Gellesch M."/>
            <person name="Goldberg J."/>
            <person name="Griggs A."/>
            <person name="Gujja S."/>
            <person name="Heilman E."/>
            <person name="Heiman D."/>
            <person name="Hepburn T."/>
            <person name="Howarth C."/>
            <person name="Jen D."/>
            <person name="Larson L."/>
            <person name="Lewis B."/>
            <person name="Mehta T."/>
            <person name="Park D."/>
            <person name="Pearson M."/>
            <person name="Roberts A."/>
            <person name="Saif S."/>
            <person name="Shea T."/>
            <person name="Shenoy N."/>
            <person name="Sisk P."/>
            <person name="Stolte C."/>
            <person name="Sykes S."/>
            <person name="Thomson T."/>
            <person name="Walk T."/>
            <person name="White J."/>
            <person name="Yandava C."/>
            <person name="Izard J."/>
            <person name="Baranova O.V."/>
            <person name="Blanton J.M."/>
            <person name="Tanner A.C."/>
            <person name="Dewhirst F.E."/>
            <person name="Haas B."/>
            <person name="Nusbaum C."/>
            <person name="Birren B."/>
        </authorList>
    </citation>
    <scope>NUCLEOTIDE SEQUENCE [LARGE SCALE GENOMIC DNA]</scope>
    <source>
        <strain evidence="3">1-1 BBBD Race 1</strain>
    </source>
</reference>
<dbReference type="EMBL" id="ADAS02000026">
    <property type="protein sequence ID" value="OAV95779.1"/>
    <property type="molecule type" value="Genomic_DNA"/>
</dbReference>
<evidence type="ECO:0000313" key="3">
    <source>
        <dbReference type="EMBL" id="OAV95779.1"/>
    </source>
</evidence>
<dbReference type="OMA" id="IDQCHIT"/>
<organism evidence="3">
    <name type="scientific">Puccinia triticina (isolate 1-1 / race 1 (BBBD))</name>
    <name type="common">Brown leaf rust fungus</name>
    <dbReference type="NCBI Taxonomy" id="630390"/>
    <lineage>
        <taxon>Eukaryota</taxon>
        <taxon>Fungi</taxon>
        <taxon>Dikarya</taxon>
        <taxon>Basidiomycota</taxon>
        <taxon>Pucciniomycotina</taxon>
        <taxon>Pucciniomycetes</taxon>
        <taxon>Pucciniales</taxon>
        <taxon>Pucciniaceae</taxon>
        <taxon>Puccinia</taxon>
    </lineage>
</organism>
<gene>
    <name evidence="3" type="ORF">PTTG_02022</name>
</gene>
<evidence type="ECO:0008006" key="6">
    <source>
        <dbReference type="Google" id="ProtNLM"/>
    </source>
</evidence>
<dbReference type="VEuPathDB" id="FungiDB:PTTG_02022"/>
<evidence type="ECO:0000313" key="5">
    <source>
        <dbReference type="Proteomes" id="UP000005240"/>
    </source>
</evidence>
<keyword evidence="5" id="KW-1185">Reference proteome</keyword>
<evidence type="ECO:0000313" key="4">
    <source>
        <dbReference type="EnsemblFungi" id="PTTG_02022-t43_1-p1"/>
    </source>
</evidence>
<sequence>MVHLFTCLILSTLLLLAQLSCLAAAQEENSTKNCCPGDSSCSGCWMCPESDLRNCWDAAVQEIDQCHITDDLPKSADTFCRAFAKLAQCWSAGRCCSEYAPLLAAATNLCNLKTWSPQLITRDELEKFITIANATRNAIWHNDSGVDVPKLTVSVEAYNNSVSSQPTQPNSSENTTNPQTSSTTQHTYAKKSADKNNQPDEPEEDSDPSEESDYSSDYGGDEDSPEVDDNPQANEEDNKSAKNQQEGCTVEVTNRPTKRSGHYHQTRWSKTKNSLSRRVENPLHKRAMHRHHNLDLFKRTEEGDGGCGLDFQGVPYPQQVPETVAHVFAEL</sequence>
<dbReference type="EnsemblFungi" id="PTTG_02022-t43_1">
    <property type="protein sequence ID" value="PTTG_02022-t43_1-p1"/>
    <property type="gene ID" value="PTTG_02022"/>
</dbReference>
<reference evidence="3" key="2">
    <citation type="submission" date="2016-05" db="EMBL/GenBank/DDBJ databases">
        <title>Comparative analysis highlights variable genome content of wheat rusts and divergence of the mating loci.</title>
        <authorList>
            <person name="Cuomo C.A."/>
            <person name="Bakkeren G."/>
            <person name="Szabo L."/>
            <person name="Khalil H."/>
            <person name="Joly D."/>
            <person name="Goldberg J."/>
            <person name="Young S."/>
            <person name="Zeng Q."/>
            <person name="Fellers J."/>
        </authorList>
    </citation>
    <scope>NUCLEOTIDE SEQUENCE [LARGE SCALE GENOMIC DNA]</scope>
    <source>
        <strain evidence="3">1-1 BBBD Race 1</strain>
    </source>
</reference>
<protein>
    <recommendedName>
        <fullName evidence="6">Extracellular membrane protein CFEM domain-containing protein</fullName>
    </recommendedName>
</protein>
<feature type="compositionally biased region" description="Acidic residues" evidence="1">
    <location>
        <begin position="200"/>
        <end position="229"/>
    </location>
</feature>
<keyword evidence="2" id="KW-0732">Signal</keyword>
<accession>A0A0C4EMN2</accession>
<name>A0A0C4EMN2_PUCT1</name>
<evidence type="ECO:0000256" key="2">
    <source>
        <dbReference type="SAM" id="SignalP"/>
    </source>
</evidence>
<evidence type="ECO:0000256" key="1">
    <source>
        <dbReference type="SAM" id="MobiDB-lite"/>
    </source>
</evidence>
<dbReference type="AlphaFoldDB" id="A0A0C4EMN2"/>
<feature type="compositionally biased region" description="Low complexity" evidence="1">
    <location>
        <begin position="169"/>
        <end position="187"/>
    </location>
</feature>
<dbReference type="Proteomes" id="UP000005240">
    <property type="component" value="Unassembled WGS sequence"/>
</dbReference>
<feature type="compositionally biased region" description="Basic residues" evidence="1">
    <location>
        <begin position="256"/>
        <end position="270"/>
    </location>
</feature>
<proteinExistence type="predicted"/>
<feature type="signal peptide" evidence="2">
    <location>
        <begin position="1"/>
        <end position="25"/>
    </location>
</feature>
<feature type="chain" id="PRO_5009386284" description="Extracellular membrane protein CFEM domain-containing protein" evidence="2">
    <location>
        <begin position="26"/>
        <end position="331"/>
    </location>
</feature>
<reference evidence="4" key="4">
    <citation type="submission" date="2025-05" db="UniProtKB">
        <authorList>
            <consortium name="EnsemblFungi"/>
        </authorList>
    </citation>
    <scope>IDENTIFICATION</scope>
    <source>
        <strain evidence="4">isolate 1-1 / race 1 (BBBD)</strain>
    </source>
</reference>
<feature type="compositionally biased region" description="Polar residues" evidence="1">
    <location>
        <begin position="241"/>
        <end position="255"/>
    </location>
</feature>
<feature type="region of interest" description="Disordered" evidence="1">
    <location>
        <begin position="160"/>
        <end position="274"/>
    </location>
</feature>
<dbReference type="OrthoDB" id="2499932at2759"/>